<name>A0A4Y7MF12_9CRUS</name>
<dbReference type="Pfam" id="PF10184">
    <property type="entry name" value="DUF2358"/>
    <property type="match status" value="1"/>
</dbReference>
<dbReference type="AlphaFoldDB" id="A0A4Y7MF12"/>
<accession>A0A4Y7MF12</accession>
<evidence type="ECO:0000313" key="1">
    <source>
        <dbReference type="EMBL" id="SVE78986.1"/>
    </source>
</evidence>
<dbReference type="PANTHER" id="PTHR31094">
    <property type="entry name" value="RIKEN CDNA 2310061I04 GENE"/>
    <property type="match status" value="1"/>
</dbReference>
<dbReference type="EMBL" id="LR009367">
    <property type="protein sequence ID" value="SVE78986.1"/>
    <property type="molecule type" value="mRNA"/>
</dbReference>
<reference evidence="1" key="1">
    <citation type="submission" date="2018-08" db="EMBL/GenBank/DDBJ databases">
        <authorList>
            <person name="Cornetti L."/>
        </authorList>
    </citation>
    <scope>NUCLEOTIDE SEQUENCE</scope>
    <source>
        <strain evidence="1">ZW-LUM</strain>
    </source>
</reference>
<gene>
    <name evidence="1" type="primary">EOG090X09QP</name>
</gene>
<dbReference type="InterPro" id="IPR018790">
    <property type="entry name" value="DUF2358"/>
</dbReference>
<proteinExistence type="evidence at transcript level"/>
<dbReference type="PANTHER" id="PTHR31094:SF2">
    <property type="entry name" value="RIKEN CDNA 2310061I04 GENE"/>
    <property type="match status" value="1"/>
</dbReference>
<organism evidence="1">
    <name type="scientific">Daphnia lumholtzi</name>
    <dbReference type="NCBI Taxonomy" id="42856"/>
    <lineage>
        <taxon>Eukaryota</taxon>
        <taxon>Metazoa</taxon>
        <taxon>Ecdysozoa</taxon>
        <taxon>Arthropoda</taxon>
        <taxon>Crustacea</taxon>
        <taxon>Branchiopoda</taxon>
        <taxon>Diplostraca</taxon>
        <taxon>Cladocera</taxon>
        <taxon>Anomopoda</taxon>
        <taxon>Daphniidae</taxon>
        <taxon>Daphnia</taxon>
    </lineage>
</organism>
<protein>
    <submittedName>
        <fullName evidence="1">EOG090X09QP</fullName>
    </submittedName>
</protein>
<sequence length="387" mass="44077">MASGLRCISLRSSYPTTNPLVWTKSNQSVELVVSNRVYGAHKKGFGLVQCYVDKPKALTITSFNTSEDSLSSKNQISSQIFDKSLHLEFNSKVLGKHYTAVSLQQHIQANDFVRQFREHKNIYLGQDQILDYHLSIEDDQLQQTLISMTVDQPSFSAYFCSQLSYNEKLLLSPGDTPQTSSNNIENPGLPSPRQLQHVFDVLSTTLPKLFIQPMNYQIYSPDVVFENRIRGTRTTGLYNYVKQVALLRCVGHLKYAYVRFEILKITQHPEEGTIKVRWRICGISGLKVLLQFWRYKLWQWKEVLQKQESWYDGFSTFHVSSKGLITLHVADKMMPDDDKATETNKGMLAAKLALLLGLLPEPNSKNLSDVMESLLINSITTIGKNQA</sequence>